<keyword evidence="4" id="KW-1185">Reference proteome</keyword>
<proteinExistence type="predicted"/>
<evidence type="ECO:0000259" key="2">
    <source>
        <dbReference type="PROSITE" id="PS50930"/>
    </source>
</evidence>
<keyword evidence="1" id="KW-0812">Transmembrane</keyword>
<dbReference type="STRING" id="411684.HPDFL43_11361"/>
<gene>
    <name evidence="3" type="ORF">HPDFL43_11361</name>
</gene>
<keyword evidence="1" id="KW-1133">Transmembrane helix</keyword>
<feature type="transmembrane region" description="Helical" evidence="1">
    <location>
        <begin position="67"/>
        <end position="86"/>
    </location>
</feature>
<dbReference type="Gene3D" id="2.40.50.1020">
    <property type="entry name" value="LytTr DNA-binding domain"/>
    <property type="match status" value="1"/>
</dbReference>
<dbReference type="Pfam" id="PF04397">
    <property type="entry name" value="LytTR"/>
    <property type="match status" value="1"/>
</dbReference>
<organism evidence="3 4">
    <name type="scientific">Hoeflea phototrophica (strain DSM 17068 / NCIMB 14078 / DFL-43)</name>
    <dbReference type="NCBI Taxonomy" id="411684"/>
    <lineage>
        <taxon>Bacteria</taxon>
        <taxon>Pseudomonadati</taxon>
        <taxon>Pseudomonadota</taxon>
        <taxon>Alphaproteobacteria</taxon>
        <taxon>Hyphomicrobiales</taxon>
        <taxon>Rhizobiaceae</taxon>
        <taxon>Hoeflea</taxon>
    </lineage>
</organism>
<dbReference type="eggNOG" id="COG3279">
    <property type="taxonomic scope" value="Bacteria"/>
</dbReference>
<dbReference type="HOGENOM" id="CLU_079621_0_0_5"/>
<dbReference type="RefSeq" id="WP_007198045.1">
    <property type="nucleotide sequence ID" value="NZ_CM002917.1"/>
</dbReference>
<dbReference type="GO" id="GO:0003677">
    <property type="term" value="F:DNA binding"/>
    <property type="evidence" value="ECO:0007669"/>
    <property type="project" value="InterPro"/>
</dbReference>
<protein>
    <submittedName>
        <fullName evidence="3">Response regulator of the LytR/AlgR family</fullName>
    </submittedName>
</protein>
<dbReference type="GO" id="GO:0000156">
    <property type="term" value="F:phosphorelay response regulator activity"/>
    <property type="evidence" value="ECO:0007669"/>
    <property type="project" value="InterPro"/>
</dbReference>
<name>A9DGI8_HOEPD</name>
<comment type="caution">
    <text evidence="3">The sequence shown here is derived from an EMBL/GenBank/DDBJ whole genome shotgun (WGS) entry which is preliminary data.</text>
</comment>
<dbReference type="InterPro" id="IPR007492">
    <property type="entry name" value="LytTR_DNA-bd_dom"/>
</dbReference>
<feature type="domain" description="HTH LytTR-type" evidence="2">
    <location>
        <begin position="197"/>
        <end position="286"/>
    </location>
</feature>
<dbReference type="EMBL" id="ABIA03000004">
    <property type="protein sequence ID" value="EDQ31630.1"/>
    <property type="molecule type" value="Genomic_DNA"/>
</dbReference>
<reference evidence="3 4" key="2">
    <citation type="submission" date="2012-06" db="EMBL/GenBank/DDBJ databases">
        <authorList>
            <person name="Fiebig A."/>
        </authorList>
    </citation>
    <scope>NUCLEOTIDE SEQUENCE [LARGE SCALE GENOMIC DNA]</scope>
    <source>
        <strain evidence="3 4">DFL-43</strain>
    </source>
</reference>
<feature type="transmembrane region" description="Helical" evidence="1">
    <location>
        <begin position="36"/>
        <end position="55"/>
    </location>
</feature>
<dbReference type="PROSITE" id="PS50930">
    <property type="entry name" value="HTH_LYTTR"/>
    <property type="match status" value="1"/>
</dbReference>
<feature type="transmembrane region" description="Helical" evidence="1">
    <location>
        <begin position="140"/>
        <end position="159"/>
    </location>
</feature>
<dbReference type="Proteomes" id="UP000004291">
    <property type="component" value="Chromosome"/>
</dbReference>
<feature type="transmembrane region" description="Helical" evidence="1">
    <location>
        <begin position="98"/>
        <end position="120"/>
    </location>
</feature>
<evidence type="ECO:0000256" key="1">
    <source>
        <dbReference type="SAM" id="Phobius"/>
    </source>
</evidence>
<evidence type="ECO:0000313" key="3">
    <source>
        <dbReference type="EMBL" id="EDQ31630.1"/>
    </source>
</evidence>
<accession>A9DGI8</accession>
<dbReference type="PANTHER" id="PTHR37299:SF1">
    <property type="entry name" value="STAGE 0 SPORULATION PROTEIN A HOMOLOG"/>
    <property type="match status" value="1"/>
</dbReference>
<dbReference type="PANTHER" id="PTHR37299">
    <property type="entry name" value="TRANSCRIPTIONAL REGULATOR-RELATED"/>
    <property type="match status" value="1"/>
</dbReference>
<dbReference type="OrthoDB" id="7028951at2"/>
<evidence type="ECO:0000313" key="4">
    <source>
        <dbReference type="Proteomes" id="UP000004291"/>
    </source>
</evidence>
<keyword evidence="1" id="KW-0472">Membrane</keyword>
<dbReference type="InterPro" id="IPR046947">
    <property type="entry name" value="LytR-like"/>
</dbReference>
<dbReference type="SMART" id="SM00850">
    <property type="entry name" value="LytTR"/>
    <property type="match status" value="1"/>
</dbReference>
<dbReference type="AlphaFoldDB" id="A9DGI8"/>
<reference evidence="3 4" key="1">
    <citation type="submission" date="2007-10" db="EMBL/GenBank/DDBJ databases">
        <authorList>
            <person name="Wagner-Dobler I."/>
            <person name="Ferriera S."/>
            <person name="Johnson J."/>
            <person name="Kravitz S."/>
            <person name="Beeson K."/>
            <person name="Sutton G."/>
            <person name="Rogers Y.-H."/>
            <person name="Friedman R."/>
            <person name="Frazier M."/>
            <person name="Venter J.C."/>
        </authorList>
    </citation>
    <scope>NUCLEOTIDE SEQUENCE [LARGE SCALE GENOMIC DNA]</scope>
    <source>
        <strain evidence="3 4">DFL-43</strain>
    </source>
</reference>
<sequence>MNDTKSDFAKPQENNANDTPMSLALRQLQATLTGPLYWIINGSVILLAAMAGPYFTLERLSFPERLVFWSIALLGSGLLMTFLSIYAYRLTAHRNWNWALIAILAGAAGIVPVMALLYLAEGLVTGFTDGWYDWVQPSSLFVSVAPPLIAVTLMVNLAIKLLDADPPATEPPEHTQAEIASPALSALHKKIPHHLGHNIVTVRAQDHYVEVTTTKGNAMILTRLSDAAAQLEHHDCLRVHRSWLVNLSRVVRIEQGANGPEITMTNDQRIPVGRRYRAAFDEAVQARVDGSSNKMDRPVENG</sequence>